<dbReference type="AlphaFoldDB" id="A0A955KWL0"/>
<evidence type="ECO:0000313" key="1">
    <source>
        <dbReference type="EMBL" id="MCA9375076.1"/>
    </source>
</evidence>
<name>A0A955KWL0_9BACT</name>
<gene>
    <name evidence="1" type="ORF">KC622_01960</name>
</gene>
<organism evidence="1 2">
    <name type="scientific">Candidatus Dojkabacteria bacterium</name>
    <dbReference type="NCBI Taxonomy" id="2099670"/>
    <lineage>
        <taxon>Bacteria</taxon>
        <taxon>Candidatus Dojkabacteria</taxon>
    </lineage>
</organism>
<comment type="caution">
    <text evidence="1">The sequence shown here is derived from an EMBL/GenBank/DDBJ whole genome shotgun (WGS) entry which is preliminary data.</text>
</comment>
<sequence length="404" mass="44883">MILGKTVAPTEQQTIPSVAKDPTMQMLGEWSNAILDDLEPTKQWSHHNIPFLTDLSNFANTARTKAEQIQTPVGMPEGEAKLHLSRIPPNEAGPEVAEMLGRIAQKTGYFRQLTELGTDTSLIGSLKEGQYIAPVIFLTPDNIFNGLLGRITGNEYGGHALGKICFVEGENINPKDLWMLLATEGTLPQTAAIIQHELAHTTQGTVLRMQEARFAAATDLIAPLLAFLVHRQLGSGVSIFYTLTYISYRFLKHNRQNAQGNYNITDLISEIHAFEAMSEVPVSGATSPSEPPEIVDLLIEKYGLRQEDMEIAYTTLAQIRTLRALGLSHNEIGQIVSKLKYDSEARSFHLEDILKQELHKRGITESIGIDPNQIYAAANAKFELEIAFNRHEAIRIATQSLRRF</sequence>
<dbReference type="EMBL" id="JAGQLM010000080">
    <property type="protein sequence ID" value="MCA9375076.1"/>
    <property type="molecule type" value="Genomic_DNA"/>
</dbReference>
<reference evidence="1" key="2">
    <citation type="journal article" date="2021" name="Microbiome">
        <title>Successional dynamics and alternative stable states in a saline activated sludge microbial community over 9 years.</title>
        <authorList>
            <person name="Wang Y."/>
            <person name="Ye J."/>
            <person name="Ju F."/>
            <person name="Liu L."/>
            <person name="Boyd J.A."/>
            <person name="Deng Y."/>
            <person name="Parks D.H."/>
            <person name="Jiang X."/>
            <person name="Yin X."/>
            <person name="Woodcroft B.J."/>
            <person name="Tyson G.W."/>
            <person name="Hugenholtz P."/>
            <person name="Polz M.F."/>
            <person name="Zhang T."/>
        </authorList>
    </citation>
    <scope>NUCLEOTIDE SEQUENCE</scope>
    <source>
        <strain evidence="1">HKST-UBA16</strain>
    </source>
</reference>
<evidence type="ECO:0000313" key="2">
    <source>
        <dbReference type="Proteomes" id="UP000748332"/>
    </source>
</evidence>
<dbReference type="Proteomes" id="UP000748332">
    <property type="component" value="Unassembled WGS sequence"/>
</dbReference>
<accession>A0A955KWL0</accession>
<protein>
    <submittedName>
        <fullName evidence="1">Uncharacterized protein</fullName>
    </submittedName>
</protein>
<proteinExistence type="predicted"/>
<reference evidence="1" key="1">
    <citation type="submission" date="2020-04" db="EMBL/GenBank/DDBJ databases">
        <authorList>
            <person name="Zhang T."/>
        </authorList>
    </citation>
    <scope>NUCLEOTIDE SEQUENCE</scope>
    <source>
        <strain evidence="1">HKST-UBA16</strain>
    </source>
</reference>